<evidence type="ECO:0000256" key="1">
    <source>
        <dbReference type="SAM" id="Phobius"/>
    </source>
</evidence>
<sequence>MPTSPQSWLHRALIAAVAATVFCASFHTLFTPDYWFHLRGGAEIWSGHLPRTDAFSYPSLGRPYLDMHWLFQAILYGVHRLGGVTAAVWFKVILVGATFALLYRIARRDASPGVCALSIGLAVILASERFQVRPELATFLGLAGSLWLVQRHREGWRPAVWLFPLLQALWVNMEGLFVLGYVVLGAALLDHWRDRRLWLAFAGSLGAALLNPYFLDGALHPLVLYTRIDGSMEIYSATITEFLGPFAGNIRHPAVTLFPYFLALLGIALVLSRRPRRSELLLVTAFVVLAFQARRNLALFAVVSAPILARWLATIPARREIHALRERLPRTWSPRAGSIVLGLAIVGFLGYDFGLVTNRTYAYIESNREFGSSLAVLAFPEDAARFMKERDLAGPVFSTLSSGSYLIWADPARPVFVDGRLEVHSAEHYAEYLSILAGGAAWDTADQRYRFGVLLLDHAEAPALTRERLADPAWAAVWIDSKAVVLVRRDDAHAAIIAECGYDQAKLLREYPPWSDADHPPVPPSPSWSSRYVDTVHAPWPDLALGQLLNNLGAIGSAARTFRSAAFAAPELGAARILEATALNQLGRSEDALGVVESAERCFLTFDDRMRLWATRGDLLLTQQRGAEAEAAYDRYLSRDM</sequence>
<dbReference type="InterPro" id="IPR011990">
    <property type="entry name" value="TPR-like_helical_dom_sf"/>
</dbReference>
<keyword evidence="1" id="KW-0472">Membrane</keyword>
<dbReference type="EMBL" id="JAGQHR010000085">
    <property type="protein sequence ID" value="MCA9726936.1"/>
    <property type="molecule type" value="Genomic_DNA"/>
</dbReference>
<dbReference type="SUPFAM" id="SSF48452">
    <property type="entry name" value="TPR-like"/>
    <property type="match status" value="1"/>
</dbReference>
<feature type="non-terminal residue" evidence="2">
    <location>
        <position position="641"/>
    </location>
</feature>
<keyword evidence="1" id="KW-1133">Transmembrane helix</keyword>
<protein>
    <submittedName>
        <fullName evidence="2">Uncharacterized protein</fullName>
    </submittedName>
</protein>
<reference evidence="2" key="2">
    <citation type="journal article" date="2021" name="Microbiome">
        <title>Successional dynamics and alternative stable states in a saline activated sludge microbial community over 9 years.</title>
        <authorList>
            <person name="Wang Y."/>
            <person name="Ye J."/>
            <person name="Ju F."/>
            <person name="Liu L."/>
            <person name="Boyd J.A."/>
            <person name="Deng Y."/>
            <person name="Parks D.H."/>
            <person name="Jiang X."/>
            <person name="Yin X."/>
            <person name="Woodcroft B.J."/>
            <person name="Tyson G.W."/>
            <person name="Hugenholtz P."/>
            <person name="Polz M.F."/>
            <person name="Zhang T."/>
        </authorList>
    </citation>
    <scope>NUCLEOTIDE SEQUENCE</scope>
    <source>
        <strain evidence="2">HKST-UBA01</strain>
    </source>
</reference>
<name>A0A956LZF5_UNCEI</name>
<accession>A0A956LZF5</accession>
<feature type="transmembrane region" description="Helical" evidence="1">
    <location>
        <begin position="196"/>
        <end position="215"/>
    </location>
</feature>
<evidence type="ECO:0000313" key="2">
    <source>
        <dbReference type="EMBL" id="MCA9726936.1"/>
    </source>
</evidence>
<keyword evidence="1" id="KW-0812">Transmembrane</keyword>
<reference evidence="2" key="1">
    <citation type="submission" date="2020-04" db="EMBL/GenBank/DDBJ databases">
        <authorList>
            <person name="Zhang T."/>
        </authorList>
    </citation>
    <scope>NUCLEOTIDE SEQUENCE</scope>
    <source>
        <strain evidence="2">HKST-UBA01</strain>
    </source>
</reference>
<dbReference type="AlphaFoldDB" id="A0A956LZF5"/>
<organism evidence="2 3">
    <name type="scientific">Eiseniibacteriota bacterium</name>
    <dbReference type="NCBI Taxonomy" id="2212470"/>
    <lineage>
        <taxon>Bacteria</taxon>
        <taxon>Candidatus Eiseniibacteriota</taxon>
    </lineage>
</organism>
<feature type="transmembrane region" description="Helical" evidence="1">
    <location>
        <begin position="299"/>
        <end position="317"/>
    </location>
</feature>
<dbReference type="Gene3D" id="1.25.40.10">
    <property type="entry name" value="Tetratricopeptide repeat domain"/>
    <property type="match status" value="1"/>
</dbReference>
<feature type="transmembrane region" description="Helical" evidence="1">
    <location>
        <begin position="110"/>
        <end position="127"/>
    </location>
</feature>
<feature type="transmembrane region" description="Helical" evidence="1">
    <location>
        <begin position="250"/>
        <end position="271"/>
    </location>
</feature>
<feature type="transmembrane region" description="Helical" evidence="1">
    <location>
        <begin position="168"/>
        <end position="189"/>
    </location>
</feature>
<feature type="transmembrane region" description="Helical" evidence="1">
    <location>
        <begin position="81"/>
        <end position="103"/>
    </location>
</feature>
<proteinExistence type="predicted"/>
<feature type="transmembrane region" description="Helical" evidence="1">
    <location>
        <begin position="12"/>
        <end position="30"/>
    </location>
</feature>
<gene>
    <name evidence="2" type="ORF">KC729_04580</name>
</gene>
<evidence type="ECO:0000313" key="3">
    <source>
        <dbReference type="Proteomes" id="UP000697710"/>
    </source>
</evidence>
<feature type="transmembrane region" description="Helical" evidence="1">
    <location>
        <begin position="338"/>
        <end position="356"/>
    </location>
</feature>
<dbReference type="Proteomes" id="UP000697710">
    <property type="component" value="Unassembled WGS sequence"/>
</dbReference>
<comment type="caution">
    <text evidence="2">The sequence shown here is derived from an EMBL/GenBank/DDBJ whole genome shotgun (WGS) entry which is preliminary data.</text>
</comment>